<sequence>MPPRTAGSCEMEHVLVTGGHGDLGNRIASSFRDEGFNVHAPGRSELDVSNPDSVSSFFKTLEPLDLLVLNAGLSHDQLLARTSEGDWDRQIEINLHGAFRCAKSALKPMLRRRSGHLIFISSYSAIHPPIGQAAYAAAKAGLIGLAKSLAREVGSAGIRVNVILPGFLETRMTEALSEARRKAVRQNHALGRFNTPDSVAPFLVHLHQHLPHTSGQVFQLDSRV</sequence>
<evidence type="ECO:0000256" key="1">
    <source>
        <dbReference type="ARBA" id="ARBA00006484"/>
    </source>
</evidence>
<evidence type="ECO:0000313" key="4">
    <source>
        <dbReference type="Proteomes" id="UP001596472"/>
    </source>
</evidence>
<dbReference type="PROSITE" id="PS00061">
    <property type="entry name" value="ADH_SHORT"/>
    <property type="match status" value="1"/>
</dbReference>
<dbReference type="RefSeq" id="WP_379711656.1">
    <property type="nucleotide sequence ID" value="NZ_JBHTBS010000004.1"/>
</dbReference>
<evidence type="ECO:0000313" key="3">
    <source>
        <dbReference type="EMBL" id="MFC7337410.1"/>
    </source>
</evidence>
<organism evidence="3 4">
    <name type="scientific">Haloferula chungangensis</name>
    <dbReference type="NCBI Taxonomy" id="1048331"/>
    <lineage>
        <taxon>Bacteria</taxon>
        <taxon>Pseudomonadati</taxon>
        <taxon>Verrucomicrobiota</taxon>
        <taxon>Verrucomicrobiia</taxon>
        <taxon>Verrucomicrobiales</taxon>
        <taxon>Verrucomicrobiaceae</taxon>
        <taxon>Haloferula</taxon>
    </lineage>
</organism>
<dbReference type="Pfam" id="PF13561">
    <property type="entry name" value="adh_short_C2"/>
    <property type="match status" value="1"/>
</dbReference>
<proteinExistence type="inferred from homology"/>
<reference evidence="4" key="1">
    <citation type="journal article" date="2019" name="Int. J. Syst. Evol. Microbiol.">
        <title>The Global Catalogue of Microorganisms (GCM) 10K type strain sequencing project: providing services to taxonomists for standard genome sequencing and annotation.</title>
        <authorList>
            <consortium name="The Broad Institute Genomics Platform"/>
            <consortium name="The Broad Institute Genome Sequencing Center for Infectious Disease"/>
            <person name="Wu L."/>
            <person name="Ma J."/>
        </authorList>
    </citation>
    <scope>NUCLEOTIDE SEQUENCE [LARGE SCALE GENOMIC DNA]</scope>
    <source>
        <strain evidence="4">CGMCC 4.1467</strain>
    </source>
</reference>
<dbReference type="InterPro" id="IPR020904">
    <property type="entry name" value="Sc_DH/Rdtase_CS"/>
</dbReference>
<dbReference type="PANTHER" id="PTHR42760">
    <property type="entry name" value="SHORT-CHAIN DEHYDROGENASES/REDUCTASES FAMILY MEMBER"/>
    <property type="match status" value="1"/>
</dbReference>
<keyword evidence="2" id="KW-0560">Oxidoreductase</keyword>
<comment type="similarity">
    <text evidence="1">Belongs to the short-chain dehydrogenases/reductases (SDR) family.</text>
</comment>
<keyword evidence="4" id="KW-1185">Reference proteome</keyword>
<dbReference type="SUPFAM" id="SSF51735">
    <property type="entry name" value="NAD(P)-binding Rossmann-fold domains"/>
    <property type="match status" value="1"/>
</dbReference>
<dbReference type="EMBL" id="JBHTBS010000004">
    <property type="protein sequence ID" value="MFC7337410.1"/>
    <property type="molecule type" value="Genomic_DNA"/>
</dbReference>
<dbReference type="PRINTS" id="PR00081">
    <property type="entry name" value="GDHRDH"/>
</dbReference>
<dbReference type="PANTHER" id="PTHR42760:SF133">
    <property type="entry name" value="3-OXOACYL-[ACYL-CARRIER-PROTEIN] REDUCTASE"/>
    <property type="match status" value="1"/>
</dbReference>
<comment type="caution">
    <text evidence="3">The sequence shown here is derived from an EMBL/GenBank/DDBJ whole genome shotgun (WGS) entry which is preliminary data.</text>
</comment>
<evidence type="ECO:0000256" key="2">
    <source>
        <dbReference type="ARBA" id="ARBA00023002"/>
    </source>
</evidence>
<name>A0ABW2L8A6_9BACT</name>
<dbReference type="InterPro" id="IPR002347">
    <property type="entry name" value="SDR_fam"/>
</dbReference>
<accession>A0ABW2L8A6</accession>
<protein>
    <submittedName>
        <fullName evidence="3">SDR family NAD(P)-dependent oxidoreductase</fullName>
    </submittedName>
</protein>
<gene>
    <name evidence="3" type="ORF">ACFQY0_09510</name>
</gene>
<dbReference type="InterPro" id="IPR036291">
    <property type="entry name" value="NAD(P)-bd_dom_sf"/>
</dbReference>
<dbReference type="PRINTS" id="PR00080">
    <property type="entry name" value="SDRFAMILY"/>
</dbReference>
<dbReference type="Proteomes" id="UP001596472">
    <property type="component" value="Unassembled WGS sequence"/>
</dbReference>
<dbReference type="Gene3D" id="3.40.50.720">
    <property type="entry name" value="NAD(P)-binding Rossmann-like Domain"/>
    <property type="match status" value="1"/>
</dbReference>